<dbReference type="InterPro" id="IPR002035">
    <property type="entry name" value="VWF_A"/>
</dbReference>
<comment type="caution">
    <text evidence="5">The sequence shown here is derived from an EMBL/GenBank/DDBJ whole genome shotgun (WGS) entry which is preliminary data.</text>
</comment>
<dbReference type="InterPro" id="IPR036465">
    <property type="entry name" value="vWFA_dom_sf"/>
</dbReference>
<gene>
    <name evidence="5" type="ORF">QYM36_003304</name>
</gene>
<comment type="similarity">
    <text evidence="2">Belongs to the Integrator subunit 14 family.</text>
</comment>
<evidence type="ECO:0000256" key="1">
    <source>
        <dbReference type="ARBA" id="ARBA00016816"/>
    </source>
</evidence>
<feature type="region of interest" description="Disordered" evidence="3">
    <location>
        <begin position="67"/>
        <end position="121"/>
    </location>
</feature>
<dbReference type="PANTHER" id="PTHR13532:SF3">
    <property type="entry name" value="INTEGRATOR COMPLEX SUBUNIT 14"/>
    <property type="match status" value="1"/>
</dbReference>
<dbReference type="GO" id="GO:0034472">
    <property type="term" value="P:snRNA 3'-end processing"/>
    <property type="evidence" value="ECO:0007669"/>
    <property type="project" value="TreeGrafter"/>
</dbReference>
<feature type="compositionally biased region" description="Basic and acidic residues" evidence="3">
    <location>
        <begin position="89"/>
        <end position="108"/>
    </location>
</feature>
<reference evidence="5" key="1">
    <citation type="submission" date="2023-07" db="EMBL/GenBank/DDBJ databases">
        <title>Chromosome-level genome assembly of Artemia franciscana.</title>
        <authorList>
            <person name="Jo E."/>
        </authorList>
    </citation>
    <scope>NUCLEOTIDE SEQUENCE</scope>
    <source>
        <tissue evidence="5">Whole body</tissue>
    </source>
</reference>
<evidence type="ECO:0000313" key="6">
    <source>
        <dbReference type="Proteomes" id="UP001187531"/>
    </source>
</evidence>
<dbReference type="Pfam" id="PF13519">
    <property type="entry name" value="VWA_2"/>
    <property type="match status" value="1"/>
</dbReference>
<dbReference type="GO" id="GO:0032039">
    <property type="term" value="C:integrator complex"/>
    <property type="evidence" value="ECO:0007669"/>
    <property type="project" value="InterPro"/>
</dbReference>
<proteinExistence type="inferred from homology"/>
<name>A0AA88I837_ARTSF</name>
<dbReference type="EMBL" id="JAVRJZ010000005">
    <property type="protein sequence ID" value="KAK2723063.1"/>
    <property type="molecule type" value="Genomic_DNA"/>
</dbReference>
<dbReference type="Gene3D" id="3.40.50.410">
    <property type="entry name" value="von Willebrand factor, type A domain"/>
    <property type="match status" value="1"/>
</dbReference>
<feature type="compositionally biased region" description="Basic residues" evidence="3">
    <location>
        <begin position="109"/>
        <end position="120"/>
    </location>
</feature>
<dbReference type="PANTHER" id="PTHR13532">
    <property type="match status" value="1"/>
</dbReference>
<accession>A0AA88I837</accession>
<evidence type="ECO:0000259" key="4">
    <source>
        <dbReference type="Pfam" id="PF13519"/>
    </source>
</evidence>
<evidence type="ECO:0000256" key="3">
    <source>
        <dbReference type="SAM" id="MobiDB-lite"/>
    </source>
</evidence>
<keyword evidence="6" id="KW-1185">Reference proteome</keyword>
<protein>
    <recommendedName>
        <fullName evidence="1">Integrator complex subunit 14</fullName>
    </recommendedName>
</protein>
<dbReference type="InterPro" id="IPR039841">
    <property type="entry name" value="INTS14"/>
</dbReference>
<dbReference type="AlphaFoldDB" id="A0AA88I837"/>
<evidence type="ECO:0000313" key="5">
    <source>
        <dbReference type="EMBL" id="KAK2723063.1"/>
    </source>
</evidence>
<dbReference type="Proteomes" id="UP001187531">
    <property type="component" value="Unassembled WGS sequence"/>
</dbReference>
<dbReference type="SUPFAM" id="SSF53300">
    <property type="entry name" value="vWA-like"/>
    <property type="match status" value="1"/>
</dbReference>
<organism evidence="5 6">
    <name type="scientific">Artemia franciscana</name>
    <name type="common">Brine shrimp</name>
    <name type="synonym">Artemia sanfranciscana</name>
    <dbReference type="NCBI Taxonomy" id="6661"/>
    <lineage>
        <taxon>Eukaryota</taxon>
        <taxon>Metazoa</taxon>
        <taxon>Ecdysozoa</taxon>
        <taxon>Arthropoda</taxon>
        <taxon>Crustacea</taxon>
        <taxon>Branchiopoda</taxon>
        <taxon>Anostraca</taxon>
        <taxon>Artemiidae</taxon>
        <taxon>Artemia</taxon>
    </lineage>
</organism>
<feature type="domain" description="VWFA" evidence="4">
    <location>
        <begin position="222"/>
        <end position="320"/>
    </location>
</feature>
<evidence type="ECO:0000256" key="2">
    <source>
        <dbReference type="ARBA" id="ARBA00061449"/>
    </source>
</evidence>
<feature type="non-terminal residue" evidence="5">
    <location>
        <position position="388"/>
    </location>
</feature>
<sequence length="388" mass="43681">MKEDHQRFENFNDRNQDSFMNNCVSKDVNSTSVAISELKSTFRLVEGTKKLNPKIDINMKRIKTSSRSFVDSTGASFPVEEESVSSRLKPREDHLEKRSSQRPREAVNLRKKKGRGKRKERSFNLRPNKAEGFFVQLLDEPGGNNSIYEPSRKRPLEEIVDSGTNAMVLKKRKTCDLSLENLIASGQTILDDADRCYLASLSISKIEALIKVLYRALSRMTASEEPGETKLSLALQGLQKFLTHISLCNKLELLSLAAFSSSFDVVFPFSRDYDGIKRHLETIEPCDVSCISVALSRLQSYIFHEWGHAENCQVIFITDGNLGFGRNSMVAKLASNQFSFNESFCFIPVLLIDPSEVTYATSIRTYNRMVELAGQGAVFSPNGDLTID</sequence>